<comment type="subcellular location">
    <subcellularLocation>
        <location evidence="1">Membrane</location>
    </subcellularLocation>
</comment>
<sequence>MIHSSSSQHQIAQRLFLFICSLWVGSLITVGYLVAPTLFATLSDRQVAGMVAGAIFKVEAYISLVVCVGLLVLANLLVSRGLQCYRAIRWILLVMLICAAVGSFVLMPWMESLREEALLQGMPVRYSPLAGLFSTLHGVSSAIFLAQSLLGVYLVWYLSRSLGSANQAS</sequence>
<keyword evidence="3 5" id="KW-1133">Transmembrane helix</keyword>
<feature type="transmembrane region" description="Helical" evidence="5">
    <location>
        <begin position="15"/>
        <end position="40"/>
    </location>
</feature>
<keyword evidence="2 5" id="KW-0812">Transmembrane</keyword>
<dbReference type="GO" id="GO:0016020">
    <property type="term" value="C:membrane"/>
    <property type="evidence" value="ECO:0007669"/>
    <property type="project" value="UniProtKB-SubCell"/>
</dbReference>
<dbReference type="InterPro" id="IPR025423">
    <property type="entry name" value="TMEM205-like"/>
</dbReference>
<evidence type="ECO:0000256" key="3">
    <source>
        <dbReference type="ARBA" id="ARBA00022989"/>
    </source>
</evidence>
<dbReference type="RefSeq" id="WP_353438108.1">
    <property type="nucleotide sequence ID" value="NZ_CP099959.1"/>
</dbReference>
<proteinExistence type="predicted"/>
<reference evidence="7" key="1">
    <citation type="submission" date="2022-06" db="EMBL/GenBank/DDBJ databases">
        <title>New Polynucleobacter species.</title>
        <authorList>
            <person name="Hahn M.W."/>
        </authorList>
    </citation>
    <scope>NUCLEOTIDE SEQUENCE</scope>
    <source>
        <strain evidence="7">UK-FUSCHL-C3</strain>
    </source>
</reference>
<feature type="transmembrane region" description="Helical" evidence="5">
    <location>
        <begin position="90"/>
        <end position="110"/>
    </location>
</feature>
<dbReference type="EMBL" id="CP099959">
    <property type="protein sequence ID" value="XCC57078.1"/>
    <property type="molecule type" value="Genomic_DNA"/>
</dbReference>
<dbReference type="AlphaFoldDB" id="A0AAU8A0K2"/>
<keyword evidence="4 5" id="KW-0472">Membrane</keyword>
<name>A0AAU8A0K2_9BURK</name>
<accession>A0AAU8A0K2</accession>
<evidence type="ECO:0000259" key="6">
    <source>
        <dbReference type="Pfam" id="PF13664"/>
    </source>
</evidence>
<gene>
    <name evidence="7" type="ORF">NKE59_06140</name>
</gene>
<feature type="transmembrane region" description="Helical" evidence="5">
    <location>
        <begin position="130"/>
        <end position="156"/>
    </location>
</feature>
<protein>
    <submittedName>
        <fullName evidence="7">DUF4149 domain-containing protein</fullName>
    </submittedName>
</protein>
<feature type="transmembrane region" description="Helical" evidence="5">
    <location>
        <begin position="60"/>
        <end position="78"/>
    </location>
</feature>
<feature type="domain" description="TMEM205-like" evidence="6">
    <location>
        <begin position="20"/>
        <end position="116"/>
    </location>
</feature>
<evidence type="ECO:0000256" key="5">
    <source>
        <dbReference type="SAM" id="Phobius"/>
    </source>
</evidence>
<evidence type="ECO:0000256" key="4">
    <source>
        <dbReference type="ARBA" id="ARBA00023136"/>
    </source>
</evidence>
<dbReference type="Pfam" id="PF13664">
    <property type="entry name" value="DUF4149"/>
    <property type="match status" value="1"/>
</dbReference>
<evidence type="ECO:0000313" key="7">
    <source>
        <dbReference type="EMBL" id="XCC57078.1"/>
    </source>
</evidence>
<organism evidence="7">
    <name type="scientific">Polynucleobacter sp. UK-FUSCHL-C3</name>
    <dbReference type="NCBI Taxonomy" id="2955208"/>
    <lineage>
        <taxon>Bacteria</taxon>
        <taxon>Pseudomonadati</taxon>
        <taxon>Pseudomonadota</taxon>
        <taxon>Betaproteobacteria</taxon>
        <taxon>Burkholderiales</taxon>
        <taxon>Burkholderiaceae</taxon>
        <taxon>Polynucleobacter</taxon>
    </lineage>
</organism>
<evidence type="ECO:0000256" key="2">
    <source>
        <dbReference type="ARBA" id="ARBA00022692"/>
    </source>
</evidence>
<evidence type="ECO:0000256" key="1">
    <source>
        <dbReference type="ARBA" id="ARBA00004370"/>
    </source>
</evidence>